<evidence type="ECO:0000313" key="2">
    <source>
        <dbReference type="EMBL" id="PLW83619.1"/>
    </source>
</evidence>
<reference evidence="3" key="1">
    <citation type="submission" date="2017-11" db="EMBL/GenBank/DDBJ databases">
        <title>The draft genome sequence of Chromatocurvus sp. F02.</title>
        <authorList>
            <person name="Du Z.-J."/>
            <person name="Chang Y.-Q."/>
        </authorList>
    </citation>
    <scope>NUCLEOTIDE SEQUENCE [LARGE SCALE GENOMIC DNA]</scope>
    <source>
        <strain evidence="3">F02</strain>
    </source>
</reference>
<evidence type="ECO:0000256" key="1">
    <source>
        <dbReference type="SAM" id="SignalP"/>
    </source>
</evidence>
<organism evidence="2 3">
    <name type="scientific">Kineobactrum sediminis</name>
    <dbReference type="NCBI Taxonomy" id="1905677"/>
    <lineage>
        <taxon>Bacteria</taxon>
        <taxon>Pseudomonadati</taxon>
        <taxon>Pseudomonadota</taxon>
        <taxon>Gammaproteobacteria</taxon>
        <taxon>Cellvibrionales</taxon>
        <taxon>Halieaceae</taxon>
        <taxon>Kineobactrum</taxon>
    </lineage>
</organism>
<evidence type="ECO:0000313" key="3">
    <source>
        <dbReference type="Proteomes" id="UP000234845"/>
    </source>
</evidence>
<dbReference type="RefSeq" id="WP_101520300.1">
    <property type="nucleotide sequence ID" value="NZ_PKLZ01000002.1"/>
</dbReference>
<sequence length="161" mass="16796">MIRTTLLLAALGTVPAAAIAEPVQITLSGGFHATGHAPVATGPVGQAYAYSVRGGTVLRSGNNLDIPVSIDCTGLDHVNEQQETTGRGNCVWRDADDDKLFLSLTTGQNGNTYVLTGGTGKWSGIEGTIATGFTYLPSPEENLYLGVEEGTGALNKWPFAE</sequence>
<keyword evidence="1" id="KW-0732">Signal</keyword>
<dbReference type="AlphaFoldDB" id="A0A2N5Y5G8"/>
<feature type="signal peptide" evidence="1">
    <location>
        <begin position="1"/>
        <end position="20"/>
    </location>
</feature>
<protein>
    <recommendedName>
        <fullName evidence="4">Allene oxide cyclase</fullName>
    </recommendedName>
</protein>
<dbReference type="EMBL" id="PKLZ01000002">
    <property type="protein sequence ID" value="PLW83619.1"/>
    <property type="molecule type" value="Genomic_DNA"/>
</dbReference>
<feature type="chain" id="PRO_5014931091" description="Allene oxide cyclase" evidence="1">
    <location>
        <begin position="21"/>
        <end position="161"/>
    </location>
</feature>
<accession>A0A2N5Y5G8</accession>
<comment type="caution">
    <text evidence="2">The sequence shown here is derived from an EMBL/GenBank/DDBJ whole genome shotgun (WGS) entry which is preliminary data.</text>
</comment>
<evidence type="ECO:0008006" key="4">
    <source>
        <dbReference type="Google" id="ProtNLM"/>
    </source>
</evidence>
<keyword evidence="3" id="KW-1185">Reference proteome</keyword>
<proteinExistence type="predicted"/>
<dbReference type="Proteomes" id="UP000234845">
    <property type="component" value="Unassembled WGS sequence"/>
</dbReference>
<gene>
    <name evidence="2" type="ORF">CWI75_04520</name>
</gene>
<name>A0A2N5Y5G8_9GAMM</name>